<organism evidence="2 3">
    <name type="scientific">Hoyosella altamirensis</name>
    <dbReference type="NCBI Taxonomy" id="616997"/>
    <lineage>
        <taxon>Bacteria</taxon>
        <taxon>Bacillati</taxon>
        <taxon>Actinomycetota</taxon>
        <taxon>Actinomycetes</taxon>
        <taxon>Mycobacteriales</taxon>
        <taxon>Hoyosellaceae</taxon>
        <taxon>Hoyosella</taxon>
    </lineage>
</organism>
<proteinExistence type="predicted"/>
<protein>
    <submittedName>
        <fullName evidence="2">Uncharacterized protein</fullName>
    </submittedName>
</protein>
<dbReference type="AlphaFoldDB" id="A0A839RR37"/>
<reference evidence="2 3" key="1">
    <citation type="submission" date="2020-08" db="EMBL/GenBank/DDBJ databases">
        <title>Sequencing the genomes of 1000 actinobacteria strains.</title>
        <authorList>
            <person name="Klenk H.-P."/>
        </authorList>
    </citation>
    <scope>NUCLEOTIDE SEQUENCE [LARGE SCALE GENOMIC DNA]</scope>
    <source>
        <strain evidence="2 3">DSM 45258</strain>
    </source>
</reference>
<dbReference type="EMBL" id="JACHWS010000003">
    <property type="protein sequence ID" value="MBB3038827.1"/>
    <property type="molecule type" value="Genomic_DNA"/>
</dbReference>
<comment type="caution">
    <text evidence="2">The sequence shown here is derived from an EMBL/GenBank/DDBJ whole genome shotgun (WGS) entry which is preliminary data.</text>
</comment>
<evidence type="ECO:0000256" key="1">
    <source>
        <dbReference type="SAM" id="MobiDB-lite"/>
    </source>
</evidence>
<gene>
    <name evidence="2" type="ORF">FHU29_003296</name>
</gene>
<feature type="region of interest" description="Disordered" evidence="1">
    <location>
        <begin position="77"/>
        <end position="96"/>
    </location>
</feature>
<evidence type="ECO:0000313" key="3">
    <source>
        <dbReference type="Proteomes" id="UP000567922"/>
    </source>
</evidence>
<dbReference type="Proteomes" id="UP000567922">
    <property type="component" value="Unassembled WGS sequence"/>
</dbReference>
<keyword evidence="3" id="KW-1185">Reference proteome</keyword>
<name>A0A839RR37_9ACTN</name>
<evidence type="ECO:0000313" key="2">
    <source>
        <dbReference type="EMBL" id="MBB3038827.1"/>
    </source>
</evidence>
<accession>A0A839RR37</accession>
<sequence length="114" mass="12961">MARTHKMMIWERTRHTQRLLRALVDYFPAALVAFDDLEASDTLELLAKAPTPAQAARLTIAQISAALKCARRRNIDPLDRRTHRPSRPSTRLKLSRHAPWATQLTTALTRLQPG</sequence>
<dbReference type="RefSeq" id="WP_221195076.1">
    <property type="nucleotide sequence ID" value="NZ_JACHWS010000003.1"/>
</dbReference>